<keyword evidence="2" id="KW-1185">Reference proteome</keyword>
<dbReference type="EMBL" id="CP054493">
    <property type="protein sequence ID" value="QOY55406.1"/>
    <property type="molecule type" value="Genomic_DNA"/>
</dbReference>
<dbReference type="RefSeq" id="WP_194367446.1">
    <property type="nucleotide sequence ID" value="NZ_CP054493.1"/>
</dbReference>
<evidence type="ECO:0000313" key="2">
    <source>
        <dbReference type="Proteomes" id="UP000593836"/>
    </source>
</evidence>
<sequence length="118" mass="13380">MATFDITKIDVDKIIDKANNTVSTRVAKYSEEFNAMKEVLFNYAEDNKGNFTMSKLRYIASGILVEFGSVKEAYTDKPITIKGKKSTAKEYAVTAEQLRSLFKKNAKEDLLPAKRTRK</sequence>
<accession>A0A7S7RR57</accession>
<reference evidence="1 2" key="1">
    <citation type="submission" date="2020-05" db="EMBL/GenBank/DDBJ databases">
        <title>Sulfurimonas marisnigri, sp. nov., and Sulfurimonas baltica, sp. nov., manganese oxide reducing chemolithoautotrophs of the class Epsilonproteobacteria isolated from the pelagic redoxclines of the Black and Baltic Seas and emended description of the genus Sulfurimonas.</title>
        <authorList>
            <person name="Henkel J.V."/>
            <person name="Laudan C."/>
            <person name="Werner J."/>
            <person name="Neu T."/>
            <person name="Plewe S."/>
            <person name="Sproer C."/>
            <person name="Bunk B."/>
            <person name="Schulz-Vogt H.N."/>
        </authorList>
    </citation>
    <scope>NUCLEOTIDE SEQUENCE [LARGE SCALE GENOMIC DNA]</scope>
    <source>
        <strain evidence="1 2">SoZ1</strain>
    </source>
</reference>
<dbReference type="KEGG" id="smas:HUE87_03990"/>
<gene>
    <name evidence="1" type="ORF">HUE87_03990</name>
</gene>
<dbReference type="AlphaFoldDB" id="A0A7S7RR57"/>
<organism evidence="1 2">
    <name type="scientific">Candidatus Sulfurimonas marisnigri</name>
    <dbReference type="NCBI Taxonomy" id="2740405"/>
    <lineage>
        <taxon>Bacteria</taxon>
        <taxon>Pseudomonadati</taxon>
        <taxon>Campylobacterota</taxon>
        <taxon>Epsilonproteobacteria</taxon>
        <taxon>Campylobacterales</taxon>
        <taxon>Sulfurimonadaceae</taxon>
        <taxon>Sulfurimonas</taxon>
    </lineage>
</organism>
<evidence type="ECO:0000313" key="1">
    <source>
        <dbReference type="EMBL" id="QOY55406.1"/>
    </source>
</evidence>
<proteinExistence type="predicted"/>
<protein>
    <submittedName>
        <fullName evidence="1">Uncharacterized protein</fullName>
    </submittedName>
</protein>
<name>A0A7S7RR57_9BACT</name>
<dbReference type="Proteomes" id="UP000593836">
    <property type="component" value="Chromosome"/>
</dbReference>